<feature type="domain" description="HU" evidence="2">
    <location>
        <begin position="1"/>
        <end position="126"/>
    </location>
</feature>
<dbReference type="Pfam" id="PF18291">
    <property type="entry name" value="HU-HIG"/>
    <property type="match status" value="1"/>
</dbReference>
<dbReference type="InterPro" id="IPR010992">
    <property type="entry name" value="IHF-like_DNA-bd_dom_sf"/>
</dbReference>
<dbReference type="SUPFAM" id="SSF47729">
    <property type="entry name" value="IHF-like DNA-binding proteins"/>
    <property type="match status" value="1"/>
</dbReference>
<dbReference type="InterPro" id="IPR041607">
    <property type="entry name" value="HU-HIG"/>
</dbReference>
<accession>K9E3P5</accession>
<comment type="caution">
    <text evidence="3">The sequence shown here is derived from an EMBL/GenBank/DDBJ whole genome shotgun (WGS) entry which is preliminary data.</text>
</comment>
<sequence length="203" mass="23242">MSAYYDLFESPDVQHTGEPQPLYARFVPKGTMGQEEFIDRVHRFTGISHSLLQGAMKAFTDELRDSLANGWTVEFGELGYFTPSLNSRRVMDKKELRSTSVSLRGLNFRLSKQFFRELNGKISFERRPAQEASSNASRVLSKAECLRLLQEYLQKYPCINRAQYSQLTGRSRKQAIVELNDFILEGVLAKHGMGKTVVYVICR</sequence>
<evidence type="ECO:0000259" key="2">
    <source>
        <dbReference type="Pfam" id="PF18291"/>
    </source>
</evidence>
<dbReference type="OrthoDB" id="1046936at2"/>
<dbReference type="GO" id="GO:0003677">
    <property type="term" value="F:DNA binding"/>
    <property type="evidence" value="ECO:0007669"/>
    <property type="project" value="UniProtKB-KW"/>
</dbReference>
<reference evidence="3 4" key="1">
    <citation type="submission" date="2012-09" db="EMBL/GenBank/DDBJ databases">
        <title>The Genome Sequence of Bacteroides oleiciplenus YIT 12058.</title>
        <authorList>
            <consortium name="The Broad Institute Genome Sequencing Platform"/>
            <person name="Earl A."/>
            <person name="Ward D."/>
            <person name="Feldgarden M."/>
            <person name="Gevers D."/>
            <person name="Morotomi M."/>
            <person name="Walker B."/>
            <person name="Young S.K."/>
            <person name="Zeng Q."/>
            <person name="Gargeya S."/>
            <person name="Fitzgerald M."/>
            <person name="Haas B."/>
            <person name="Abouelleil A."/>
            <person name="Alvarado L."/>
            <person name="Arachchi H.M."/>
            <person name="Berlin A.M."/>
            <person name="Chapman S.B."/>
            <person name="Goldberg J."/>
            <person name="Griggs A."/>
            <person name="Gujja S."/>
            <person name="Hansen M."/>
            <person name="Howarth C."/>
            <person name="Imamovic A."/>
            <person name="Larimer J."/>
            <person name="McCowen C."/>
            <person name="Montmayeur A."/>
            <person name="Murphy C."/>
            <person name="Neiman D."/>
            <person name="Pearson M."/>
            <person name="Priest M."/>
            <person name="Roberts A."/>
            <person name="Saif S."/>
            <person name="Shea T."/>
            <person name="Sisk P."/>
            <person name="Sykes S."/>
            <person name="Wortman J."/>
            <person name="Nusbaum C."/>
            <person name="Birren B."/>
        </authorList>
    </citation>
    <scope>NUCLEOTIDE SEQUENCE [LARGE SCALE GENOMIC DNA]</scope>
    <source>
        <strain evidence="3 4">YIT 12058</strain>
    </source>
</reference>
<proteinExistence type="predicted"/>
<dbReference type="STRING" id="742727.HMPREF9447_01110"/>
<evidence type="ECO:0000313" key="4">
    <source>
        <dbReference type="Proteomes" id="UP000009872"/>
    </source>
</evidence>
<protein>
    <recommendedName>
        <fullName evidence="2">HU domain-containing protein</fullName>
    </recommendedName>
</protein>
<dbReference type="Proteomes" id="UP000009872">
    <property type="component" value="Unassembled WGS sequence"/>
</dbReference>
<dbReference type="PATRIC" id="fig|742727.4.peg.1112"/>
<evidence type="ECO:0000313" key="3">
    <source>
        <dbReference type="EMBL" id="EKU91699.1"/>
    </source>
</evidence>
<organism evidence="3 4">
    <name type="scientific">Bacteroides oleiciplenus YIT 12058</name>
    <dbReference type="NCBI Taxonomy" id="742727"/>
    <lineage>
        <taxon>Bacteria</taxon>
        <taxon>Pseudomonadati</taxon>
        <taxon>Bacteroidota</taxon>
        <taxon>Bacteroidia</taxon>
        <taxon>Bacteroidales</taxon>
        <taxon>Bacteroidaceae</taxon>
        <taxon>Bacteroides</taxon>
    </lineage>
</organism>
<dbReference type="RefSeq" id="WP_009128725.1">
    <property type="nucleotide sequence ID" value="NZ_JH992940.1"/>
</dbReference>
<keyword evidence="4" id="KW-1185">Reference proteome</keyword>
<name>K9E3P5_9BACE</name>
<keyword evidence="1" id="KW-0238">DNA-binding</keyword>
<dbReference type="AlphaFoldDB" id="K9E3P5"/>
<dbReference type="eggNOG" id="COG0776">
    <property type="taxonomic scope" value="Bacteria"/>
</dbReference>
<dbReference type="Gene3D" id="4.10.520.10">
    <property type="entry name" value="IHF-like DNA-binding proteins"/>
    <property type="match status" value="1"/>
</dbReference>
<dbReference type="HOGENOM" id="CLU_078159_2_0_10"/>
<evidence type="ECO:0000256" key="1">
    <source>
        <dbReference type="ARBA" id="ARBA00023125"/>
    </source>
</evidence>
<dbReference type="EMBL" id="ADLF01000004">
    <property type="protein sequence ID" value="EKU91699.1"/>
    <property type="molecule type" value="Genomic_DNA"/>
</dbReference>
<gene>
    <name evidence="3" type="ORF">HMPREF9447_01110</name>
</gene>